<organism evidence="1">
    <name type="scientific">Cacopsylla melanoneura</name>
    <dbReference type="NCBI Taxonomy" id="428564"/>
    <lineage>
        <taxon>Eukaryota</taxon>
        <taxon>Metazoa</taxon>
        <taxon>Ecdysozoa</taxon>
        <taxon>Arthropoda</taxon>
        <taxon>Hexapoda</taxon>
        <taxon>Insecta</taxon>
        <taxon>Pterygota</taxon>
        <taxon>Neoptera</taxon>
        <taxon>Paraneoptera</taxon>
        <taxon>Hemiptera</taxon>
        <taxon>Sternorrhyncha</taxon>
        <taxon>Psylloidea</taxon>
        <taxon>Psyllidae</taxon>
        <taxon>Psyllinae</taxon>
        <taxon>Cacopsylla</taxon>
    </lineage>
</organism>
<proteinExistence type="predicted"/>
<reference evidence="1" key="1">
    <citation type="submission" date="2021-05" db="EMBL/GenBank/DDBJ databases">
        <authorList>
            <person name="Alioto T."/>
            <person name="Alioto T."/>
            <person name="Gomez Garrido J."/>
        </authorList>
    </citation>
    <scope>NUCLEOTIDE SEQUENCE</scope>
</reference>
<name>A0A8D8TUN6_9HEMI</name>
<protein>
    <submittedName>
        <fullName evidence="1">Uncharacterized protein</fullName>
    </submittedName>
</protein>
<dbReference type="AlphaFoldDB" id="A0A8D8TUN6"/>
<sequence>MVYVYALYVSNHFFIINYKNPTVTIPVSVHHIQYDLLPYNMWYDAESRMLFIGKQKDCDSKEKHKLLVYSTDSAGLVVSRPPLECRPCINELVRLFALGVEENLGMKNLTINKISRLFNMSTILMCAECSVPKTSINELNFQTNNKPTTTEPLPLNGGAGLLGSTEKSKADNDVEMITKTF</sequence>
<accession>A0A8D8TUN6</accession>
<evidence type="ECO:0000313" key="1">
    <source>
        <dbReference type="EMBL" id="CAG6691766.1"/>
    </source>
</evidence>
<dbReference type="EMBL" id="HBUF01304564">
    <property type="protein sequence ID" value="CAG6691766.1"/>
    <property type="molecule type" value="Transcribed_RNA"/>
</dbReference>